<dbReference type="NCBIfam" id="TIGR01167">
    <property type="entry name" value="LPXTG_anchor"/>
    <property type="match status" value="1"/>
</dbReference>
<dbReference type="EMBL" id="BCMI01000004">
    <property type="protein sequence ID" value="GAX05262.1"/>
    <property type="molecule type" value="Genomic_DNA"/>
</dbReference>
<evidence type="ECO:0000256" key="1">
    <source>
        <dbReference type="ARBA" id="ARBA00022512"/>
    </source>
</evidence>
<name>A0A1Z5IUI7_9LACO</name>
<keyword evidence="2" id="KW-0964">Secreted</keyword>
<evidence type="ECO:0000259" key="7">
    <source>
        <dbReference type="PROSITE" id="PS50847"/>
    </source>
</evidence>
<keyword evidence="1" id="KW-0134">Cell wall</keyword>
<comment type="caution">
    <text evidence="8">The sequence shown here is derived from an EMBL/GenBank/DDBJ whole genome shotgun (WGS) entry which is preliminary data.</text>
</comment>
<dbReference type="Gene3D" id="3.10.20.320">
    <property type="entry name" value="Putative peptidoglycan bound protein (lpxtg motif)"/>
    <property type="match status" value="3"/>
</dbReference>
<evidence type="ECO:0000256" key="3">
    <source>
        <dbReference type="ARBA" id="ARBA00022729"/>
    </source>
</evidence>
<dbReference type="Gene3D" id="3.10.20.470">
    <property type="match status" value="2"/>
</dbReference>
<dbReference type="Pfam" id="PF17883">
    <property type="entry name" value="MBG"/>
    <property type="match status" value="3"/>
</dbReference>
<feature type="compositionally biased region" description="Polar residues" evidence="5">
    <location>
        <begin position="138"/>
        <end position="154"/>
    </location>
</feature>
<dbReference type="InterPro" id="IPR041277">
    <property type="entry name" value="MBG_Lactobacillales"/>
</dbReference>
<feature type="compositionally biased region" description="Polar residues" evidence="5">
    <location>
        <begin position="2554"/>
        <end position="2567"/>
    </location>
</feature>
<feature type="region of interest" description="Disordered" evidence="5">
    <location>
        <begin position="2522"/>
        <end position="2596"/>
    </location>
</feature>
<dbReference type="InterPro" id="IPR019931">
    <property type="entry name" value="LPXTG_anchor"/>
</dbReference>
<sequence length="2693" mass="282943">MLKQDMQKKHARVLQDSAQVKEHYKMYKVGKIWLFAGLFTVSMGAGLAFGHPDASADVAATTEPATNQVAAQQNSSQAKEAVIGDNAQTASSNSSNTQAATGSTATTPEKSHNESAVSASTQTSADNSAQAKSSAASTTEVQAPADNTAQTKANVNDTQTVANSDNQASSKQVQTTNLGDVTDQSTIKQAKTAAAATYAKTGTPQQITALSGIEEDPATTADPVQAVSAMVENTTKTYDNKTNTPATVNVKLSSNLTAPTGWFVTGNPDEYQIVINSGDLDLSQVNQNAGTYNISLSADGLIRLNAVKANQDKNLVVTTADVTAGKLTISKAPVAAGAVTIIDTSKLYDNDAATDPTSYKVKLASGLVAPTGWTANSDGTYNVTVASGDLTANIGSQKVGTYKVALTAAGLQKINAANPNYDITADKISAGNFRIADNTKLIVGVARISTTNPTLPSTLTVSVSKQEKVPDDWTINYNNEGSDSIVYNVPLYNFDFSQVDTGTVGPHSISLTDSSLDTLNDLNQSTPNLKILRTNVQAGEVLVTADTANAAKRGLSTFGAGGAANLSGKVLNDGSGVDLDLTFFRGTPATFNNFTDIVIIPAGLAVAKKVTSTVNGKTVTTYTKSTDPTQDIIDQVSAAMTSNGVPFSNFTVKQLNNYKGRQAFALTWGTVDTSVKNDTAYPLSVVVDPDVTDVTAGKWGDWADENDAAILYATDDNQFTQGKYVLTSDGSYPNIPDVANGLGLTNANTLEAPGYQNPMWIGQYTIKHVDIEDTYNLTNEAGQTIATAVTTQGKVGDTYDPLLVVPAKFTAADGTQYVLDQSSIPASQTFKATTAKLAADATVAPGITYTAKYKQVVDTTATANQAKVSNQTIAWGNLAPASYRVTLPSGLKAPTGWIKTTGNTYDITVSVSGDLDTSSIDTAAGTYNIKLSKEGLTRLAAANPDYLFDNQIAGTGTLTIAVAPVKVTVTDTAGNTLKTVPTIQIGSDTTTNGDDVTVPGIPVSQLNHITFNFADDATNISHIKTITISADKTNNQALGHGTFYDGRPDQDVAYTAEQSGAATPGEAVAKLIKSYNYSPIISFDGTTPQITKEFTRNLKTLQGMTSIDVVYNQKASATVTYVDDDKGGSVVPNTGTTLNGFGGDVISYTVTIPANYVLADDTAKNPTNVTLTTDDTDNLTIHLKHKIVSGTKTTNRVINYVIDNPSAESVPQTPATVTQQITWNTLTDKVTGETVSTAKKNVPAVAIQPIIGYTATVNGQTATEVPAFFAGAANANDLKNMSVTVTYTPNTVTANVQVPSNKGNQTVTGVSGTVDNHVQVTVPDLPGYSKDKTTVPATVNPDGTITVDNPLTSGKVTYTPGPQSINVTFVDQDKNLLGTVELTGVSDGTVDYTSAYQKQQGVLNQGYTLKDGNNNGLANAPKNFDHDDKSTPNYVVVLSKINQVNVTVNLVPSNDKGKPISNTTPTKVTGLPGTTVTAPNVPGYTTSTPTLTIPETRDDTVKVTYTPDPQKINVHFVDDKGADLGTTTLTGVSDGDVDYKPAFTAQQALLNQGYTLKKGNNNGLDSATKTYDRDDKATPTYEVVLTKINNVKASFTITPVLPNGDPVPNSTATTAHDYPGTKVNVPDILGYTPKTDTVTIPDDRTPGTNVTYTPNTVTTNVDIPSNKGPQTVTNVTGKTGDHLTITVPTIPGYTPDKTTVPATVNPDGTITVDGPSAKKGDKGYVTYTANDQIIIVNFTDDKTGKVIGTAVLKGKTDGNVDRGPAIAEEQNLMNMGKYTPKTGLRNELTGLPATFTSQSQTFTVQLTKINDVKVTVNLVPKDADGNPIPNTTPTTVHNYPGTNVTVPEIPGYTPTNTQLTIPPKNGDVPVVYTANTQSVKVKYVDDNNNGTTVGTATTLTGVTDGSATWNTNNKPAGYDLANGQAASGSYTFAASNNQDVVIHLTHHISTETITATRTITFKGNTDVDESKLPSTIVQKVNWTISTDEVTGDVTFTPDGNSNYQAVPLHSIPSDNPEITYVPEFTYVTAWNPVKFTATKDELNTLGNPDLGKDTTFLNADETYYYNAIGVGDPAQSMQRNVKYVDDDNNGAAVGTGQTISGPVGNTINWTAIVPANYQLAPNQAGSGSIKLDTNSTDVIIHLVHQTTTAHVTSSRVIDFKANDREIVDESKLPQTVTQTINWTIVTDKVTGAVTLTPDKDSYPGMTLNPIVVTDEITYQSEFMQVSPIPVSSFTVTPDMEDSSAVNKLLAAIANNDFSFLNSKETYYYNAYGIPATGAQGHFKDQVPDAPSANQYTINFVTPNGDVIGHMPFVGNPGNKVNVSTNIPKGYVLTPGNDGVVTVPDKQDPKTPIIFNVTTPAGEDADGVQVWTKDQVPDAPYANQYTVNFVTPNGDVIGHISFVGNSGNHVDITPSIPKGYVPTPGKDGNITITDTNEPGKPITFNVTTPAGQDADGVQVWTKDQVPDAPYANQYTVNFVTPNGDVVGTATLVGNPGNKFVITGNVPNGYTLVDGADGVVEISNDQNPAQPISIGVVPNDSSDNGGTTDVPGGSSTGEDTNVPTDNPETTIIGDVPNNTVAIGKTDNNTVTGGKADNSKVVTDKGNGTAQATGYEANSGTSTGLVQQSSNAEAAQASANGANANTASSNIAKSKAAALPQTNEQQSASAWAMIGLGLMSMLSLLGITKKKREDEK</sequence>
<keyword evidence="6" id="KW-1133">Transmembrane helix</keyword>
<dbReference type="RefSeq" id="WP_089120593.1">
    <property type="nucleotide sequence ID" value="NZ_BCMI01000004.1"/>
</dbReference>
<keyword evidence="6" id="KW-0812">Transmembrane</keyword>
<keyword evidence="3" id="KW-0732">Signal</keyword>
<feature type="compositionally biased region" description="Low complexity" evidence="5">
    <location>
        <begin position="86"/>
        <end position="107"/>
    </location>
</feature>
<feature type="compositionally biased region" description="Polar residues" evidence="5">
    <location>
        <begin position="1460"/>
        <end position="1478"/>
    </location>
</feature>
<reference evidence="8 9" key="1">
    <citation type="submission" date="2015-11" db="EMBL/GenBank/DDBJ databases">
        <title>Draft genome sequences of new species of the genus Lactobacillus isolated from orchardgrass silage.</title>
        <authorList>
            <person name="Tohno M."/>
            <person name="Tanizawa Y."/>
            <person name="Arita M."/>
        </authorList>
    </citation>
    <scope>NUCLEOTIDE SEQUENCE [LARGE SCALE GENOMIC DNA]</scope>
    <source>
        <strain evidence="8 9">IWT25</strain>
    </source>
</reference>
<evidence type="ECO:0000313" key="9">
    <source>
        <dbReference type="Proteomes" id="UP000198414"/>
    </source>
</evidence>
<evidence type="ECO:0000256" key="2">
    <source>
        <dbReference type="ARBA" id="ARBA00022525"/>
    </source>
</evidence>
<dbReference type="OrthoDB" id="2330012at2"/>
<dbReference type="Pfam" id="PF17965">
    <property type="entry name" value="MucBP_2"/>
    <property type="match status" value="4"/>
</dbReference>
<gene>
    <name evidence="8" type="ORF">IWT25_00566</name>
</gene>
<accession>A0A1Z5IUI7</accession>
<dbReference type="InterPro" id="IPR022263">
    <property type="entry name" value="KxYKxGKxW"/>
</dbReference>
<evidence type="ECO:0000256" key="4">
    <source>
        <dbReference type="ARBA" id="ARBA00023088"/>
    </source>
</evidence>
<dbReference type="NCBIfam" id="TIGR03715">
    <property type="entry name" value="KxYKxGKxW"/>
    <property type="match status" value="1"/>
</dbReference>
<dbReference type="Gene3D" id="3.10.430.110">
    <property type="match status" value="3"/>
</dbReference>
<proteinExistence type="predicted"/>
<feature type="transmembrane region" description="Helical" evidence="6">
    <location>
        <begin position="2665"/>
        <end position="2684"/>
    </location>
</feature>
<keyword evidence="6" id="KW-0472">Membrane</keyword>
<dbReference type="Gene3D" id="2.60.40.4300">
    <property type="match status" value="1"/>
</dbReference>
<feature type="region of interest" description="Disordered" evidence="5">
    <location>
        <begin position="86"/>
        <end position="154"/>
    </location>
</feature>
<dbReference type="Proteomes" id="UP000198414">
    <property type="component" value="Unassembled WGS sequence"/>
</dbReference>
<protein>
    <submittedName>
        <fullName evidence="8">Mucus-binding protein, LPXTG-motif cell wall anchor</fullName>
    </submittedName>
</protein>
<dbReference type="InterPro" id="IPR041558">
    <property type="entry name" value="MucBP_2"/>
</dbReference>
<evidence type="ECO:0000256" key="6">
    <source>
        <dbReference type="SAM" id="Phobius"/>
    </source>
</evidence>
<organism evidence="8 9">
    <name type="scientific">Secundilactobacillus pentosiphilus</name>
    <dbReference type="NCBI Taxonomy" id="1714682"/>
    <lineage>
        <taxon>Bacteria</taxon>
        <taxon>Bacillati</taxon>
        <taxon>Bacillota</taxon>
        <taxon>Bacilli</taxon>
        <taxon>Lactobacillales</taxon>
        <taxon>Lactobacillaceae</taxon>
        <taxon>Secundilactobacillus</taxon>
    </lineage>
</organism>
<dbReference type="PROSITE" id="PS50847">
    <property type="entry name" value="GRAM_POS_ANCHORING"/>
    <property type="match status" value="1"/>
</dbReference>
<evidence type="ECO:0000256" key="5">
    <source>
        <dbReference type="SAM" id="MobiDB-lite"/>
    </source>
</evidence>
<dbReference type="Pfam" id="PF19258">
    <property type="entry name" value="KxYKxGKxW_sig"/>
    <property type="match status" value="1"/>
</dbReference>
<feature type="compositionally biased region" description="Polar residues" evidence="5">
    <location>
        <begin position="114"/>
        <end position="123"/>
    </location>
</feature>
<feature type="domain" description="Gram-positive cocci surface proteins LPxTG" evidence="7">
    <location>
        <begin position="2656"/>
        <end position="2693"/>
    </location>
</feature>
<feature type="region of interest" description="Disordered" evidence="5">
    <location>
        <begin position="1457"/>
        <end position="1488"/>
    </location>
</feature>
<feature type="compositionally biased region" description="Polar residues" evidence="5">
    <location>
        <begin position="2574"/>
        <end position="2589"/>
    </location>
</feature>
<feature type="transmembrane region" description="Helical" evidence="6">
    <location>
        <begin position="32"/>
        <end position="50"/>
    </location>
</feature>
<keyword evidence="4" id="KW-0572">Peptidoglycan-anchor</keyword>
<evidence type="ECO:0000313" key="8">
    <source>
        <dbReference type="EMBL" id="GAX05262.1"/>
    </source>
</evidence>
<feature type="compositionally biased region" description="Low complexity" evidence="5">
    <location>
        <begin position="124"/>
        <end position="137"/>
    </location>
</feature>